<reference evidence="2" key="1">
    <citation type="submission" date="2018-05" db="EMBL/GenBank/DDBJ databases">
        <authorList>
            <person name="Lanie J.A."/>
            <person name="Ng W.-L."/>
            <person name="Kazmierczak K.M."/>
            <person name="Andrzejewski T.M."/>
            <person name="Davidsen T.M."/>
            <person name="Wayne K.J."/>
            <person name="Tettelin H."/>
            <person name="Glass J.I."/>
            <person name="Rusch D."/>
            <person name="Podicherti R."/>
            <person name="Tsui H.-C.T."/>
            <person name="Winkler M.E."/>
        </authorList>
    </citation>
    <scope>NUCLEOTIDE SEQUENCE</scope>
</reference>
<keyword evidence="1" id="KW-0472">Membrane</keyword>
<accession>A0A382TFR0</accession>
<sequence>MTEAVTTKEPENLKEVFASGYAKMFDQQWPMWVGGLLFGIINVFMFAYEKAWS</sequence>
<dbReference type="AlphaFoldDB" id="A0A382TFR0"/>
<dbReference type="EMBL" id="UINC01135882">
    <property type="protein sequence ID" value="SVD20307.1"/>
    <property type="molecule type" value="Genomic_DNA"/>
</dbReference>
<keyword evidence="1" id="KW-1133">Transmembrane helix</keyword>
<proteinExistence type="predicted"/>
<protein>
    <submittedName>
        <fullName evidence="2">Uncharacterized protein</fullName>
    </submittedName>
</protein>
<organism evidence="2">
    <name type="scientific">marine metagenome</name>
    <dbReference type="NCBI Taxonomy" id="408172"/>
    <lineage>
        <taxon>unclassified sequences</taxon>
        <taxon>metagenomes</taxon>
        <taxon>ecological metagenomes</taxon>
    </lineage>
</organism>
<evidence type="ECO:0000313" key="2">
    <source>
        <dbReference type="EMBL" id="SVD20307.1"/>
    </source>
</evidence>
<name>A0A382TFR0_9ZZZZ</name>
<feature type="transmembrane region" description="Helical" evidence="1">
    <location>
        <begin position="29"/>
        <end position="48"/>
    </location>
</feature>
<feature type="non-terminal residue" evidence="2">
    <location>
        <position position="53"/>
    </location>
</feature>
<keyword evidence="1" id="KW-0812">Transmembrane</keyword>
<gene>
    <name evidence="2" type="ORF">METZ01_LOCUS373161</name>
</gene>
<evidence type="ECO:0000256" key="1">
    <source>
        <dbReference type="SAM" id="Phobius"/>
    </source>
</evidence>